<name>A0A2W5A2C7_9SPHN</name>
<dbReference type="InterPro" id="IPR023043">
    <property type="entry name" value="NAD(P)H_OxRDtase_bac/plastid"/>
</dbReference>
<evidence type="ECO:0000313" key="12">
    <source>
        <dbReference type="EMBL" id="PZO88724.1"/>
    </source>
</evidence>
<keyword evidence="5 10" id="KW-1278">Translocase</keyword>
<dbReference type="AlphaFoldDB" id="A0A2W5A2C7"/>
<comment type="function">
    <text evidence="10">NDH-1 shuttles electrons from NADH, via FMN and iron-sulfur (Fe-S) centers, to quinones in the respiratory chain. The immediate electron acceptor for the enzyme in this species is believed to be ubiquinone. Couples the redox reaction to proton translocation (for every two electrons transferred, four hydrogen ions are translocated across the cytoplasmic membrane), and thus conserves the redox energy in a proton gradient.</text>
</comment>
<evidence type="ECO:0000256" key="3">
    <source>
        <dbReference type="ARBA" id="ARBA00022448"/>
    </source>
</evidence>
<gene>
    <name evidence="10" type="primary">nuoA</name>
    <name evidence="12" type="ORF">DI623_12090</name>
</gene>
<keyword evidence="4 10" id="KW-0812">Transmembrane</keyword>
<evidence type="ECO:0000256" key="2">
    <source>
        <dbReference type="ARBA" id="ARBA00008472"/>
    </source>
</evidence>
<evidence type="ECO:0000256" key="9">
    <source>
        <dbReference type="ARBA" id="ARBA00023136"/>
    </source>
</evidence>
<evidence type="ECO:0000256" key="11">
    <source>
        <dbReference type="RuleBase" id="RU003639"/>
    </source>
</evidence>
<dbReference type="HAMAP" id="MF_01394">
    <property type="entry name" value="NDH1_NuoA"/>
    <property type="match status" value="1"/>
</dbReference>
<dbReference type="PANTHER" id="PTHR11058">
    <property type="entry name" value="NADH-UBIQUINONE OXIDOREDUCTASE CHAIN 3"/>
    <property type="match status" value="1"/>
</dbReference>
<keyword evidence="9 10" id="KW-0472">Membrane</keyword>
<evidence type="ECO:0000256" key="6">
    <source>
        <dbReference type="ARBA" id="ARBA00022989"/>
    </source>
</evidence>
<sequence>MASVAAGYLPILLFLAVALALSTAFVVLPMIAARFTGAHKPNPEKLSEYECGFPAFEDSRSQFDVRFYLIAILFIIFDLEAAFLFPWAVSLKEIGWAGWTAMMIFLAELVLGFIYAWKKGALEWE</sequence>
<keyword evidence="7 10" id="KW-0520">NAD</keyword>
<evidence type="ECO:0000256" key="4">
    <source>
        <dbReference type="ARBA" id="ARBA00022692"/>
    </source>
</evidence>
<comment type="similarity">
    <text evidence="2 10 11">Belongs to the complex I subunit 3 family.</text>
</comment>
<keyword evidence="10" id="KW-1003">Cell membrane</keyword>
<protein>
    <recommendedName>
        <fullName evidence="10">NADH-quinone oxidoreductase subunit A</fullName>
        <ecNumber evidence="10">7.1.1.-</ecNumber>
    </recommendedName>
    <alternativeName>
        <fullName evidence="10">NADH dehydrogenase I subunit A</fullName>
    </alternativeName>
    <alternativeName>
        <fullName evidence="10">NDH-1 subunit A</fullName>
    </alternativeName>
    <alternativeName>
        <fullName evidence="10">NUO1</fullName>
    </alternativeName>
</protein>
<dbReference type="Proteomes" id="UP000249066">
    <property type="component" value="Unassembled WGS sequence"/>
</dbReference>
<accession>A0A2W5A2C7</accession>
<comment type="catalytic activity">
    <reaction evidence="10 11">
        <text>a quinone + NADH + 5 H(+)(in) = a quinol + NAD(+) + 4 H(+)(out)</text>
        <dbReference type="Rhea" id="RHEA:57888"/>
        <dbReference type="ChEBI" id="CHEBI:15378"/>
        <dbReference type="ChEBI" id="CHEBI:24646"/>
        <dbReference type="ChEBI" id="CHEBI:57540"/>
        <dbReference type="ChEBI" id="CHEBI:57945"/>
        <dbReference type="ChEBI" id="CHEBI:132124"/>
    </reaction>
</comment>
<dbReference type="EC" id="7.1.1.-" evidence="10"/>
<dbReference type="Pfam" id="PF00507">
    <property type="entry name" value="Oxidored_q4"/>
    <property type="match status" value="1"/>
</dbReference>
<dbReference type="GO" id="GO:0030964">
    <property type="term" value="C:NADH dehydrogenase complex"/>
    <property type="evidence" value="ECO:0007669"/>
    <property type="project" value="TreeGrafter"/>
</dbReference>
<reference evidence="12 13" key="1">
    <citation type="submission" date="2017-08" db="EMBL/GenBank/DDBJ databases">
        <title>Infants hospitalized years apart are colonized by the same room-sourced microbial strains.</title>
        <authorList>
            <person name="Brooks B."/>
            <person name="Olm M.R."/>
            <person name="Firek B.A."/>
            <person name="Baker R."/>
            <person name="Thomas B.C."/>
            <person name="Morowitz M.J."/>
            <person name="Banfield J.F."/>
        </authorList>
    </citation>
    <scope>NUCLEOTIDE SEQUENCE [LARGE SCALE GENOMIC DNA]</scope>
    <source>
        <strain evidence="12">S2_018_000_R2_101</strain>
    </source>
</reference>
<evidence type="ECO:0000256" key="8">
    <source>
        <dbReference type="ARBA" id="ARBA00023075"/>
    </source>
</evidence>
<dbReference type="GO" id="GO:0008137">
    <property type="term" value="F:NADH dehydrogenase (ubiquinone) activity"/>
    <property type="evidence" value="ECO:0007669"/>
    <property type="project" value="InterPro"/>
</dbReference>
<dbReference type="InterPro" id="IPR000440">
    <property type="entry name" value="NADH_UbQ/plastoQ_OxRdtase_su3"/>
</dbReference>
<keyword evidence="10 11" id="KW-0874">Quinone</keyword>
<dbReference type="GO" id="GO:0050136">
    <property type="term" value="F:NADH dehydrogenase (quinone) (non-electrogenic) activity"/>
    <property type="evidence" value="ECO:0007669"/>
    <property type="project" value="UniProtKB-UniRule"/>
</dbReference>
<comment type="caution">
    <text evidence="12">The sequence shown here is derived from an EMBL/GenBank/DDBJ whole genome shotgun (WGS) entry which is preliminary data.</text>
</comment>
<keyword evidence="12" id="KW-0560">Oxidoreductase</keyword>
<dbReference type="GO" id="GO:0048038">
    <property type="term" value="F:quinone binding"/>
    <property type="evidence" value="ECO:0007669"/>
    <property type="project" value="UniProtKB-KW"/>
</dbReference>
<dbReference type="EMBL" id="QFNN01000083">
    <property type="protein sequence ID" value="PZO88724.1"/>
    <property type="molecule type" value="Genomic_DNA"/>
</dbReference>
<evidence type="ECO:0000256" key="10">
    <source>
        <dbReference type="HAMAP-Rule" id="MF_01394"/>
    </source>
</evidence>
<evidence type="ECO:0000256" key="7">
    <source>
        <dbReference type="ARBA" id="ARBA00023027"/>
    </source>
</evidence>
<dbReference type="InterPro" id="IPR038430">
    <property type="entry name" value="NDAH_ubi_oxred_su3_sf"/>
</dbReference>
<feature type="transmembrane region" description="Helical" evidence="10">
    <location>
        <begin position="67"/>
        <end position="88"/>
    </location>
</feature>
<comment type="subcellular location">
    <subcellularLocation>
        <location evidence="10 11">Cell membrane</location>
        <topology evidence="10 11">Multi-pass membrane protein</topology>
    </subcellularLocation>
    <subcellularLocation>
        <location evidence="1">Membrane</location>
        <topology evidence="1">Multi-pass membrane protein</topology>
    </subcellularLocation>
</comment>
<keyword evidence="8 10" id="KW-0830">Ubiquinone</keyword>
<proteinExistence type="inferred from homology"/>
<dbReference type="PANTHER" id="PTHR11058:SF9">
    <property type="entry name" value="NADH-UBIQUINONE OXIDOREDUCTASE CHAIN 3"/>
    <property type="match status" value="1"/>
</dbReference>
<evidence type="ECO:0000256" key="1">
    <source>
        <dbReference type="ARBA" id="ARBA00004141"/>
    </source>
</evidence>
<dbReference type="Gene3D" id="1.20.58.1610">
    <property type="entry name" value="NADH:ubiquinone/plastoquinone oxidoreductase, chain 3"/>
    <property type="match status" value="1"/>
</dbReference>
<dbReference type="FunFam" id="1.20.58.1610:FF:000004">
    <property type="entry name" value="NADH-quinone oxidoreductase subunit A"/>
    <property type="match status" value="1"/>
</dbReference>
<evidence type="ECO:0000256" key="5">
    <source>
        <dbReference type="ARBA" id="ARBA00022967"/>
    </source>
</evidence>
<organism evidence="12 13">
    <name type="scientific">Sphingomonas sanxanigenens</name>
    <dbReference type="NCBI Taxonomy" id="397260"/>
    <lineage>
        <taxon>Bacteria</taxon>
        <taxon>Pseudomonadati</taxon>
        <taxon>Pseudomonadota</taxon>
        <taxon>Alphaproteobacteria</taxon>
        <taxon>Sphingomonadales</taxon>
        <taxon>Sphingomonadaceae</taxon>
        <taxon>Sphingomonas</taxon>
    </lineage>
</organism>
<feature type="transmembrane region" description="Helical" evidence="10">
    <location>
        <begin position="94"/>
        <end position="117"/>
    </location>
</feature>
<comment type="subunit">
    <text evidence="10">NDH-1 is composed of 14 different subunits. Subunits NuoA, H, J, K, L, M, N constitute the membrane sector of the complex.</text>
</comment>
<dbReference type="GO" id="GO:0005886">
    <property type="term" value="C:plasma membrane"/>
    <property type="evidence" value="ECO:0007669"/>
    <property type="project" value="UniProtKB-SubCell"/>
</dbReference>
<evidence type="ECO:0000313" key="13">
    <source>
        <dbReference type="Proteomes" id="UP000249066"/>
    </source>
</evidence>
<feature type="transmembrane region" description="Helical" evidence="10">
    <location>
        <begin position="6"/>
        <end position="31"/>
    </location>
</feature>
<keyword evidence="3 10" id="KW-0813">Transport</keyword>
<keyword evidence="6 10" id="KW-1133">Transmembrane helix</keyword>